<evidence type="ECO:0000313" key="8">
    <source>
        <dbReference type="EMBL" id="PNY79270.1"/>
    </source>
</evidence>
<evidence type="ECO:0000313" key="9">
    <source>
        <dbReference type="Proteomes" id="UP000236379"/>
    </source>
</evidence>
<dbReference type="PRINTS" id="PR00723">
    <property type="entry name" value="SUBTILISIN"/>
</dbReference>
<comment type="caution">
    <text evidence="8">The sequence shown here is derived from an EMBL/GenBank/DDBJ whole genome shotgun (WGS) entry which is preliminary data.</text>
</comment>
<feature type="region of interest" description="Disordered" evidence="6">
    <location>
        <begin position="1"/>
        <end position="22"/>
    </location>
</feature>
<dbReference type="InterPro" id="IPR051048">
    <property type="entry name" value="Peptidase_S8/S53_subtilisin"/>
</dbReference>
<dbReference type="PROSITE" id="PS00136">
    <property type="entry name" value="SUBTILASE_ASP"/>
    <property type="match status" value="1"/>
</dbReference>
<keyword evidence="4 5" id="KW-0720">Serine protease</keyword>
<keyword evidence="9" id="KW-1185">Reference proteome</keyword>
<proteinExistence type="inferred from homology"/>
<dbReference type="Gene3D" id="3.40.50.200">
    <property type="entry name" value="Peptidase S8/S53 domain"/>
    <property type="match status" value="1"/>
</dbReference>
<feature type="domain" description="Peptidase S8/S53" evidence="7">
    <location>
        <begin position="188"/>
        <end position="421"/>
    </location>
</feature>
<dbReference type="PROSITE" id="PS51892">
    <property type="entry name" value="SUBTILASE"/>
    <property type="match status" value="1"/>
</dbReference>
<comment type="similarity">
    <text evidence="1 5">Belongs to the peptidase S8 family.</text>
</comment>
<gene>
    <name evidence="8" type="ORF">CVO96_20375</name>
</gene>
<dbReference type="InterPro" id="IPR015500">
    <property type="entry name" value="Peptidase_S8_subtilisin-rel"/>
</dbReference>
<dbReference type="InterPro" id="IPR000209">
    <property type="entry name" value="Peptidase_S8/S53_dom"/>
</dbReference>
<feature type="compositionally biased region" description="Polar residues" evidence="6">
    <location>
        <begin position="1"/>
        <end position="19"/>
    </location>
</feature>
<protein>
    <submittedName>
        <fullName evidence="8">Peptidase S8</fullName>
    </submittedName>
</protein>
<evidence type="ECO:0000256" key="1">
    <source>
        <dbReference type="ARBA" id="ARBA00011073"/>
    </source>
</evidence>
<dbReference type="Proteomes" id="UP000236379">
    <property type="component" value="Unassembled WGS sequence"/>
</dbReference>
<reference evidence="8 9" key="1">
    <citation type="submission" date="2018-01" db="EMBL/GenBank/DDBJ databases">
        <title>Deinococcus koreensis sp. nov., a radiation-resistant bacterium isolated from river water.</title>
        <authorList>
            <person name="Choi A."/>
        </authorList>
    </citation>
    <scope>NUCLEOTIDE SEQUENCE [LARGE SCALE GENOMIC DNA]</scope>
    <source>
        <strain evidence="8 9">SJW1-2</strain>
    </source>
</reference>
<dbReference type="InterPro" id="IPR036852">
    <property type="entry name" value="Peptidase_S8/S53_dom_sf"/>
</dbReference>
<feature type="active site" description="Charge relay system" evidence="5">
    <location>
        <position position="389"/>
    </location>
</feature>
<sequence>MPETTPMRSLTSSPPSAGTVQPGRHWGRVLAAPALLSSLLLAACSGTPAVSPLAGARLNLQAQATTSGYAKIIRVKIGAADTQASLAAAYPGSQLLTFHPEELYATLAVNTYKTSAAVLSEEANMRLKLGEANAQGITAWSGGATAWSGGFTVWTGTGAGQANSFPDNQAVWSVIQLSGGQTRAPSLGRGVTVAVIDTGIDVNHPAFAGRLNLSRARDYVDGDTSPAEVNGSATGASAGYGHGTAVAGIITQIAPNATILPLRVLGPDGSGDLASVIQAIDYAAGAGARVINLSLGSAAASKALTAAVATAGKAEALVMASVGNSGDANVTHPAATASSFNAEMSVASVTTLKTRSAFSAFGAVEISAPGEQIRTAFPEARTVLATGTSFATPILAGVAALGLSATTKAASGLPGLIMNSASPNLSADLGTGTVNADAFLALAAK</sequence>
<organism evidence="8 9">
    <name type="scientific">Deinococcus koreensis</name>
    <dbReference type="NCBI Taxonomy" id="2054903"/>
    <lineage>
        <taxon>Bacteria</taxon>
        <taxon>Thermotogati</taxon>
        <taxon>Deinococcota</taxon>
        <taxon>Deinococci</taxon>
        <taxon>Deinococcales</taxon>
        <taxon>Deinococcaceae</taxon>
        <taxon>Deinococcus</taxon>
    </lineage>
</organism>
<dbReference type="InterPro" id="IPR023827">
    <property type="entry name" value="Peptidase_S8_Asp-AS"/>
</dbReference>
<dbReference type="SUPFAM" id="SSF52743">
    <property type="entry name" value="Subtilisin-like"/>
    <property type="match status" value="1"/>
</dbReference>
<keyword evidence="2 5" id="KW-0645">Protease</keyword>
<dbReference type="GO" id="GO:0004252">
    <property type="term" value="F:serine-type endopeptidase activity"/>
    <property type="evidence" value="ECO:0007669"/>
    <property type="project" value="UniProtKB-UniRule"/>
</dbReference>
<dbReference type="PANTHER" id="PTHR43399:SF4">
    <property type="entry name" value="CELL WALL-ASSOCIATED PROTEASE"/>
    <property type="match status" value="1"/>
</dbReference>
<keyword evidence="3 5" id="KW-0378">Hydrolase</keyword>
<name>A0A2K3URZ2_9DEIO</name>
<evidence type="ECO:0000259" key="7">
    <source>
        <dbReference type="Pfam" id="PF00082"/>
    </source>
</evidence>
<evidence type="ECO:0000256" key="4">
    <source>
        <dbReference type="ARBA" id="ARBA00022825"/>
    </source>
</evidence>
<evidence type="ECO:0000256" key="6">
    <source>
        <dbReference type="SAM" id="MobiDB-lite"/>
    </source>
</evidence>
<feature type="active site" description="Charge relay system" evidence="5">
    <location>
        <position position="197"/>
    </location>
</feature>
<evidence type="ECO:0000256" key="2">
    <source>
        <dbReference type="ARBA" id="ARBA00022670"/>
    </source>
</evidence>
<dbReference type="AlphaFoldDB" id="A0A2K3URZ2"/>
<dbReference type="EMBL" id="PPPD01000005">
    <property type="protein sequence ID" value="PNY79270.1"/>
    <property type="molecule type" value="Genomic_DNA"/>
</dbReference>
<feature type="active site" description="Charge relay system" evidence="5">
    <location>
        <position position="242"/>
    </location>
</feature>
<accession>A0A2K3URZ2</accession>
<dbReference type="RefSeq" id="WP_103314308.1">
    <property type="nucleotide sequence ID" value="NZ_PPPD01000005.1"/>
</dbReference>
<dbReference type="PANTHER" id="PTHR43399">
    <property type="entry name" value="SUBTILISIN-RELATED"/>
    <property type="match status" value="1"/>
</dbReference>
<dbReference type="OrthoDB" id="9790784at2"/>
<evidence type="ECO:0000256" key="3">
    <source>
        <dbReference type="ARBA" id="ARBA00022801"/>
    </source>
</evidence>
<evidence type="ECO:0000256" key="5">
    <source>
        <dbReference type="PROSITE-ProRule" id="PRU01240"/>
    </source>
</evidence>
<dbReference type="Pfam" id="PF00082">
    <property type="entry name" value="Peptidase_S8"/>
    <property type="match status" value="1"/>
</dbReference>
<dbReference type="GO" id="GO:0006508">
    <property type="term" value="P:proteolysis"/>
    <property type="evidence" value="ECO:0007669"/>
    <property type="project" value="UniProtKB-KW"/>
</dbReference>